<comment type="caution">
    <text evidence="7">The sequence shown here is derived from an EMBL/GenBank/DDBJ whole genome shotgun (WGS) entry which is preliminary data.</text>
</comment>
<dbReference type="HAMAP" id="MF_00689">
    <property type="entry name" value="Bpt"/>
    <property type="match status" value="1"/>
</dbReference>
<dbReference type="InParanoid" id="A0A0Q2UZQ1"/>
<dbReference type="Pfam" id="PF04376">
    <property type="entry name" value="ATE_N"/>
    <property type="match status" value="1"/>
</dbReference>
<comment type="subcellular location">
    <subcellularLocation>
        <location evidence="4">Cytoplasm</location>
    </subcellularLocation>
</comment>
<protein>
    <recommendedName>
        <fullName evidence="4">Aspartate/glutamate leucyltransferase</fullName>
        <ecNumber evidence="4">2.3.2.29</ecNumber>
    </recommendedName>
</protein>
<keyword evidence="8" id="KW-1185">Reference proteome</keyword>
<evidence type="ECO:0000313" key="7">
    <source>
        <dbReference type="EMBL" id="KQH85952.1"/>
    </source>
</evidence>
<dbReference type="NCBIfam" id="NF002345">
    <property type="entry name" value="PRK01305.2-2"/>
    <property type="match status" value="1"/>
</dbReference>
<dbReference type="AlphaFoldDB" id="A0A0Q2UZQ1"/>
<dbReference type="InterPro" id="IPR007471">
    <property type="entry name" value="N-end_Aminoacyl_Trfase_N"/>
</dbReference>
<dbReference type="NCBIfam" id="NF002346">
    <property type="entry name" value="PRK01305.2-3"/>
    <property type="match status" value="1"/>
</dbReference>
<dbReference type="InterPro" id="IPR007472">
    <property type="entry name" value="N-end_Aminoacyl_Trfase_C"/>
</dbReference>
<dbReference type="PANTHER" id="PTHR21367">
    <property type="entry name" value="ARGININE-TRNA-PROTEIN TRANSFERASE 1"/>
    <property type="match status" value="1"/>
</dbReference>
<sequence>MSSDLQQIRIGLTNNHPCSYLKDRMERVAVAIDTQMHPPENYEILLANGFRRSGDTIYKPHCDTCSACEALRVSVADFTPSKSQKRLLNKTRDDVRWELKETMDSEWFALYARYIKARHCDGSMYPPRKDEFDKFAHSLWLETRYLHIYQNDKLIAVAITDFMPHCASAFYTFFDPDLTLSIGTLGVLIQLELCRQMNKQWLYLGYQIDECPAMNYKVRFQPHQRLVNQRWQG</sequence>
<dbReference type="GO" id="GO:0008914">
    <property type="term" value="F:leucyl-tRNA--protein transferase activity"/>
    <property type="evidence" value="ECO:0007669"/>
    <property type="project" value="UniProtKB-UniRule"/>
</dbReference>
<feature type="domain" description="N-end rule aminoacyl transferase C-terminal" evidence="6">
    <location>
        <begin position="106"/>
        <end position="226"/>
    </location>
</feature>
<dbReference type="SUPFAM" id="SSF55729">
    <property type="entry name" value="Acyl-CoA N-acyltransferases (Nat)"/>
    <property type="match status" value="1"/>
</dbReference>
<comment type="catalytic activity">
    <reaction evidence="4">
        <text>N-terminal L-glutamyl-[protein] + L-leucyl-tRNA(Leu) = N-terminal L-leucyl-L-glutamyl-[protein] + tRNA(Leu) + H(+)</text>
        <dbReference type="Rhea" id="RHEA:50412"/>
        <dbReference type="Rhea" id="RHEA-COMP:9613"/>
        <dbReference type="Rhea" id="RHEA-COMP:9622"/>
        <dbReference type="Rhea" id="RHEA-COMP:12664"/>
        <dbReference type="Rhea" id="RHEA-COMP:12668"/>
        <dbReference type="ChEBI" id="CHEBI:15378"/>
        <dbReference type="ChEBI" id="CHEBI:64721"/>
        <dbReference type="ChEBI" id="CHEBI:78442"/>
        <dbReference type="ChEBI" id="CHEBI:78494"/>
        <dbReference type="ChEBI" id="CHEBI:133041"/>
        <dbReference type="EC" id="2.3.2.29"/>
    </reaction>
</comment>
<comment type="function">
    <text evidence="4">Functions in the N-end rule pathway of protein degradation where it conjugates Leu from its aminoacyl-tRNA to the N-termini of proteins containing an N-terminal aspartate or glutamate.</text>
</comment>
<dbReference type="NCBIfam" id="NF002342">
    <property type="entry name" value="PRK01305.1-3"/>
    <property type="match status" value="1"/>
</dbReference>
<dbReference type="GO" id="GO:0071596">
    <property type="term" value="P:ubiquitin-dependent protein catabolic process via the N-end rule pathway"/>
    <property type="evidence" value="ECO:0007669"/>
    <property type="project" value="InterPro"/>
</dbReference>
<evidence type="ECO:0000256" key="2">
    <source>
        <dbReference type="ARBA" id="ARBA00022679"/>
    </source>
</evidence>
<name>A0A0Q2UZQ1_VIBFU</name>
<dbReference type="InterPro" id="IPR030700">
    <property type="entry name" value="N-end_Aminoacyl_Trfase"/>
</dbReference>
<gene>
    <name evidence="4" type="primary">bpt</name>
    <name evidence="7" type="ORF">AMR76_11790</name>
</gene>
<evidence type="ECO:0000256" key="3">
    <source>
        <dbReference type="ARBA" id="ARBA00023315"/>
    </source>
</evidence>
<dbReference type="GO" id="GO:0005737">
    <property type="term" value="C:cytoplasm"/>
    <property type="evidence" value="ECO:0007669"/>
    <property type="project" value="UniProtKB-SubCell"/>
</dbReference>
<dbReference type="PIRSF" id="PIRSF037208">
    <property type="entry name" value="ATE_pro_prd"/>
    <property type="match status" value="1"/>
</dbReference>
<evidence type="ECO:0000259" key="6">
    <source>
        <dbReference type="Pfam" id="PF04377"/>
    </source>
</evidence>
<proteinExistence type="inferred from homology"/>
<dbReference type="EMBL" id="LKHS01000009">
    <property type="protein sequence ID" value="KQH85952.1"/>
    <property type="molecule type" value="Genomic_DNA"/>
</dbReference>
<evidence type="ECO:0000256" key="4">
    <source>
        <dbReference type="HAMAP-Rule" id="MF_00689"/>
    </source>
</evidence>
<keyword evidence="2 4" id="KW-0808">Transferase</keyword>
<dbReference type="EC" id="2.3.2.29" evidence="4"/>
<comment type="catalytic activity">
    <reaction evidence="4">
        <text>N-terminal L-aspartyl-[protein] + L-leucyl-tRNA(Leu) = N-terminal L-leucyl-L-aspartyl-[protein] + tRNA(Leu) + H(+)</text>
        <dbReference type="Rhea" id="RHEA:50420"/>
        <dbReference type="Rhea" id="RHEA-COMP:9613"/>
        <dbReference type="Rhea" id="RHEA-COMP:9622"/>
        <dbReference type="Rhea" id="RHEA-COMP:12669"/>
        <dbReference type="Rhea" id="RHEA-COMP:12674"/>
        <dbReference type="ChEBI" id="CHEBI:15378"/>
        <dbReference type="ChEBI" id="CHEBI:64720"/>
        <dbReference type="ChEBI" id="CHEBI:78442"/>
        <dbReference type="ChEBI" id="CHEBI:78494"/>
        <dbReference type="ChEBI" id="CHEBI:133042"/>
        <dbReference type="EC" id="2.3.2.29"/>
    </reaction>
</comment>
<reference evidence="7 8" key="1">
    <citation type="submission" date="2015-08" db="EMBL/GenBank/DDBJ databases">
        <title>Antibacterial properties of a collection of Vibrionaceae strains.</title>
        <authorList>
            <person name="Giubergia S."/>
        </authorList>
    </citation>
    <scope>NUCLEOTIDE SEQUENCE [LARGE SCALE GENOMIC DNA]</scope>
    <source>
        <strain evidence="7 8">S0821</strain>
    </source>
</reference>
<dbReference type="InterPro" id="IPR016181">
    <property type="entry name" value="Acyl_CoA_acyltransferase"/>
</dbReference>
<evidence type="ECO:0000259" key="5">
    <source>
        <dbReference type="Pfam" id="PF04376"/>
    </source>
</evidence>
<comment type="similarity">
    <text evidence="4">Belongs to the R-transferase family. Bpt subfamily.</text>
</comment>
<dbReference type="GO" id="GO:0004057">
    <property type="term" value="F:arginyl-tRNA--protein transferase activity"/>
    <property type="evidence" value="ECO:0007669"/>
    <property type="project" value="InterPro"/>
</dbReference>
<keyword evidence="3 4" id="KW-0012">Acyltransferase</keyword>
<dbReference type="Proteomes" id="UP000051221">
    <property type="component" value="Unassembled WGS sequence"/>
</dbReference>
<evidence type="ECO:0000313" key="8">
    <source>
        <dbReference type="Proteomes" id="UP000051221"/>
    </source>
</evidence>
<feature type="domain" description="N-end aminoacyl transferase N-terminal" evidence="5">
    <location>
        <begin position="16"/>
        <end position="86"/>
    </location>
</feature>
<dbReference type="InterPro" id="IPR017138">
    <property type="entry name" value="Asp_Glu_LeuTrfase"/>
</dbReference>
<organism evidence="7 8">
    <name type="scientific">Vibrio furnissii</name>
    <dbReference type="NCBI Taxonomy" id="29494"/>
    <lineage>
        <taxon>Bacteria</taxon>
        <taxon>Pseudomonadati</taxon>
        <taxon>Pseudomonadota</taxon>
        <taxon>Gammaproteobacteria</taxon>
        <taxon>Vibrionales</taxon>
        <taxon>Vibrionaceae</taxon>
        <taxon>Vibrio</taxon>
    </lineage>
</organism>
<keyword evidence="1 4" id="KW-0963">Cytoplasm</keyword>
<dbReference type="PANTHER" id="PTHR21367:SF1">
    <property type="entry name" value="ARGINYL-TRNA--PROTEIN TRANSFERASE 1"/>
    <property type="match status" value="1"/>
</dbReference>
<dbReference type="RefSeq" id="WP_055466180.1">
    <property type="nucleotide sequence ID" value="NZ_LKHS01000009.1"/>
</dbReference>
<accession>A0A0Q2UZQ1</accession>
<dbReference type="Pfam" id="PF04377">
    <property type="entry name" value="ATE_C"/>
    <property type="match status" value="1"/>
</dbReference>
<evidence type="ECO:0000256" key="1">
    <source>
        <dbReference type="ARBA" id="ARBA00022490"/>
    </source>
</evidence>